<organism evidence="1 2">
    <name type="scientific">Macaca nemestrina</name>
    <name type="common">Pig-tailed macaque</name>
    <dbReference type="NCBI Taxonomy" id="9545"/>
    <lineage>
        <taxon>Eukaryota</taxon>
        <taxon>Metazoa</taxon>
        <taxon>Chordata</taxon>
        <taxon>Craniata</taxon>
        <taxon>Vertebrata</taxon>
        <taxon>Euteleostomi</taxon>
        <taxon>Mammalia</taxon>
        <taxon>Eutheria</taxon>
        <taxon>Euarchontoglires</taxon>
        <taxon>Primates</taxon>
        <taxon>Haplorrhini</taxon>
        <taxon>Catarrhini</taxon>
        <taxon>Cercopithecidae</taxon>
        <taxon>Cercopithecinae</taxon>
        <taxon>Macaca</taxon>
    </lineage>
</organism>
<name>A0A2K6CL80_MACNE</name>
<protein>
    <submittedName>
        <fullName evidence="1">Uncharacterized protein</fullName>
    </submittedName>
</protein>
<sequence>MLDSNGLLITLDWAISLLSQNKQDAQSNVMAENQPASHWSSKPILTTGLGDRQSLRRTLHFGHCKAGSESRLLRPTRLSFLCLDYSWKGPGGHILGQPSPFTIQRPPRSQVTCPRLRGECVARPRRPGLSFLSQVPFSPCTARRGRWRRS</sequence>
<proteinExistence type="predicted"/>
<dbReference type="AlphaFoldDB" id="A0A2K6CL80"/>
<accession>A0A2K6CL80</accession>
<reference evidence="1" key="2">
    <citation type="submission" date="2025-09" db="UniProtKB">
        <authorList>
            <consortium name="Ensembl"/>
        </authorList>
    </citation>
    <scope>IDENTIFICATION</scope>
</reference>
<evidence type="ECO:0000313" key="1">
    <source>
        <dbReference type="Ensembl" id="ENSMNEP00000024425.1"/>
    </source>
</evidence>
<keyword evidence="2" id="KW-1185">Reference proteome</keyword>
<dbReference type="OMA" id="ECVARWD"/>
<evidence type="ECO:0000313" key="2">
    <source>
        <dbReference type="Proteomes" id="UP000233120"/>
    </source>
</evidence>
<dbReference type="Proteomes" id="UP000233120">
    <property type="component" value="Unassembled WGS sequence"/>
</dbReference>
<reference evidence="1" key="1">
    <citation type="submission" date="2025-08" db="UniProtKB">
        <authorList>
            <consortium name="Ensembl"/>
        </authorList>
    </citation>
    <scope>IDENTIFICATION</scope>
</reference>
<dbReference type="Ensembl" id="ENSMNET00000048692.1">
    <property type="protein sequence ID" value="ENSMNEP00000024425.1"/>
    <property type="gene ID" value="ENSMNEG00000035752.1"/>
</dbReference>
<dbReference type="GeneTree" id="ENSGT00910000147707"/>